<protein>
    <submittedName>
        <fullName evidence="3">T9SS type A sorting domain-containing protein</fullName>
    </submittedName>
</protein>
<dbReference type="EMBL" id="DXFB01000160">
    <property type="protein sequence ID" value="HIX45808.1"/>
    <property type="molecule type" value="Genomic_DNA"/>
</dbReference>
<evidence type="ECO:0000256" key="1">
    <source>
        <dbReference type="ARBA" id="ARBA00022729"/>
    </source>
</evidence>
<feature type="chain" id="PRO_5038340655" evidence="2">
    <location>
        <begin position="21"/>
        <end position="617"/>
    </location>
</feature>
<proteinExistence type="predicted"/>
<dbReference type="Pfam" id="PF13517">
    <property type="entry name" value="FG-GAP_3"/>
    <property type="match status" value="4"/>
</dbReference>
<keyword evidence="1 2" id="KW-0732">Signal</keyword>
<sequence>MKKRQLLASLAVGTAMVAMAAPVAPSFEVKTDVAFASEMTAAGTLAWADYNNDGLMDYFIVAGQGQGPHVGLYRQETDGTFTNVTEETDLFFAQLSVGAAAWIDYDNDGCLDLIVAGRMDGNEASTSMTYFFHNEGPSGNYNLVENYDIEDLLPQLSPDGQDCKGILFAAADFDNDGWTDLLVSGYAPFETTMRYIGLFRNTQNGSFELMSNPEFIPMSGTTVYAADFNNDGLMDFVIGGYNDDMGDAGTPTVYLNDGDMTFTAVTGFGFGSHQGTLFPIDVNNDGKMDIIETGRSASTLSWGHVARVYINNGDGTSFTSLDETVTGLAGSNSSVGFGDINNDGWMDYMSIGWCNGSPVKLFLNNGDNSFTDATEVYPDAARARDGDITFVDYNNDGKLDISLFGYRDGGGDTPENPTWPNYLVVNTGTFAANAAPTAPQVTSVKQEGADVVLTWQAATDDTTPSEALRYNVYAKGNDGKIFCLSPADINTGFLKVNRTNALLNTLSYRFKGMNINDYTFGVQAVDNSFCGSTFTNATAGVNAVESESVKTFVANGEINIVNGSDAVVSYAVYSVNGAQVAAGNCAANGVAEVALQGGVYVVKVNAADGVAVDKVVL</sequence>
<dbReference type="InterPro" id="IPR013517">
    <property type="entry name" value="FG-GAP"/>
</dbReference>
<dbReference type="InterPro" id="IPR028994">
    <property type="entry name" value="Integrin_alpha_N"/>
</dbReference>
<dbReference type="Gene3D" id="2.130.10.130">
    <property type="entry name" value="Integrin alpha, N-terminal"/>
    <property type="match status" value="2"/>
</dbReference>
<dbReference type="PANTHER" id="PTHR46580:SF4">
    <property type="entry name" value="ATP_GTP-BINDING PROTEIN"/>
    <property type="match status" value="1"/>
</dbReference>
<gene>
    <name evidence="3" type="ORF">H9982_06265</name>
</gene>
<organism evidence="3 4">
    <name type="scientific">Candidatus Barnesiella excrementipullorum</name>
    <dbReference type="NCBI Taxonomy" id="2838479"/>
    <lineage>
        <taxon>Bacteria</taxon>
        <taxon>Pseudomonadati</taxon>
        <taxon>Bacteroidota</taxon>
        <taxon>Bacteroidia</taxon>
        <taxon>Bacteroidales</taxon>
        <taxon>Barnesiellaceae</taxon>
        <taxon>Barnesiella</taxon>
    </lineage>
</organism>
<evidence type="ECO:0000313" key="4">
    <source>
        <dbReference type="Proteomes" id="UP000824246"/>
    </source>
</evidence>
<feature type="signal peptide" evidence="2">
    <location>
        <begin position="1"/>
        <end position="20"/>
    </location>
</feature>
<dbReference type="SUPFAM" id="SSF69318">
    <property type="entry name" value="Integrin alpha N-terminal domain"/>
    <property type="match status" value="2"/>
</dbReference>
<comment type="caution">
    <text evidence="3">The sequence shown here is derived from an EMBL/GenBank/DDBJ whole genome shotgun (WGS) entry which is preliminary data.</text>
</comment>
<dbReference type="Proteomes" id="UP000824246">
    <property type="component" value="Unassembled WGS sequence"/>
</dbReference>
<evidence type="ECO:0000313" key="3">
    <source>
        <dbReference type="EMBL" id="HIX45808.1"/>
    </source>
</evidence>
<reference evidence="3" key="1">
    <citation type="journal article" date="2021" name="PeerJ">
        <title>Extensive microbial diversity within the chicken gut microbiome revealed by metagenomics and culture.</title>
        <authorList>
            <person name="Gilroy R."/>
            <person name="Ravi A."/>
            <person name="Getino M."/>
            <person name="Pursley I."/>
            <person name="Horton D.L."/>
            <person name="Alikhan N.F."/>
            <person name="Baker D."/>
            <person name="Gharbi K."/>
            <person name="Hall N."/>
            <person name="Watson M."/>
            <person name="Adriaenssens E.M."/>
            <person name="Foster-Nyarko E."/>
            <person name="Jarju S."/>
            <person name="Secka A."/>
            <person name="Antonio M."/>
            <person name="Oren A."/>
            <person name="Chaudhuri R.R."/>
            <person name="La Ragione R."/>
            <person name="Hildebrand F."/>
            <person name="Pallen M.J."/>
        </authorList>
    </citation>
    <scope>NUCLEOTIDE SEQUENCE</scope>
    <source>
        <strain evidence="3">ChiHjej12B11-16260</strain>
    </source>
</reference>
<dbReference type="AlphaFoldDB" id="A0A9D1VSI3"/>
<dbReference type="InterPro" id="IPR013783">
    <property type="entry name" value="Ig-like_fold"/>
</dbReference>
<dbReference type="PANTHER" id="PTHR46580">
    <property type="entry name" value="SENSOR KINASE-RELATED"/>
    <property type="match status" value="1"/>
</dbReference>
<name>A0A9D1VSI3_9BACT</name>
<accession>A0A9D1VSI3</accession>
<evidence type="ECO:0000256" key="2">
    <source>
        <dbReference type="SAM" id="SignalP"/>
    </source>
</evidence>
<reference evidence="3" key="2">
    <citation type="submission" date="2021-04" db="EMBL/GenBank/DDBJ databases">
        <authorList>
            <person name="Gilroy R."/>
        </authorList>
    </citation>
    <scope>NUCLEOTIDE SEQUENCE</scope>
    <source>
        <strain evidence="3">ChiHjej12B11-16260</strain>
    </source>
</reference>
<dbReference type="Gene3D" id="2.60.40.10">
    <property type="entry name" value="Immunoglobulins"/>
    <property type="match status" value="1"/>
</dbReference>